<sequence length="71" mass="7740">IRQRARKNFSLGYNCAECVFEAVISLVDTELPEEVKKIATGFGGGIGKRVLCVKGNESPTQKMIAVQQKIA</sequence>
<dbReference type="EMBL" id="BARW01006674">
    <property type="protein sequence ID" value="GAI79212.1"/>
    <property type="molecule type" value="Genomic_DNA"/>
</dbReference>
<proteinExistence type="predicted"/>
<reference evidence="1" key="1">
    <citation type="journal article" date="2014" name="Front. Microbiol.">
        <title>High frequency of phylogenetically diverse reductive dehalogenase-homologous genes in deep subseafloor sedimentary metagenomes.</title>
        <authorList>
            <person name="Kawai M."/>
            <person name="Futagami T."/>
            <person name="Toyoda A."/>
            <person name="Takaki Y."/>
            <person name="Nishi S."/>
            <person name="Hori S."/>
            <person name="Arai W."/>
            <person name="Tsubouchi T."/>
            <person name="Morono Y."/>
            <person name="Uchiyama I."/>
            <person name="Ito T."/>
            <person name="Fujiyama A."/>
            <person name="Inagaki F."/>
            <person name="Takami H."/>
        </authorList>
    </citation>
    <scope>NUCLEOTIDE SEQUENCE</scope>
    <source>
        <strain evidence="1">Expedition CK06-06</strain>
    </source>
</reference>
<evidence type="ECO:0000313" key="1">
    <source>
        <dbReference type="EMBL" id="GAI79212.1"/>
    </source>
</evidence>
<gene>
    <name evidence="1" type="ORF">S12H4_14018</name>
</gene>
<protein>
    <submittedName>
        <fullName evidence="1">Uncharacterized protein</fullName>
    </submittedName>
</protein>
<name>X1REQ0_9ZZZZ</name>
<dbReference type="AlphaFoldDB" id="X1REQ0"/>
<comment type="caution">
    <text evidence="1">The sequence shown here is derived from an EMBL/GenBank/DDBJ whole genome shotgun (WGS) entry which is preliminary data.</text>
</comment>
<organism evidence="1">
    <name type="scientific">marine sediment metagenome</name>
    <dbReference type="NCBI Taxonomy" id="412755"/>
    <lineage>
        <taxon>unclassified sequences</taxon>
        <taxon>metagenomes</taxon>
        <taxon>ecological metagenomes</taxon>
    </lineage>
</organism>
<accession>X1REQ0</accession>
<feature type="non-terminal residue" evidence="1">
    <location>
        <position position="1"/>
    </location>
</feature>